<name>A0AAE0IX82_9PEZI</name>
<accession>A0AAE0IX82</accession>
<gene>
    <name evidence="2" type="ORF">B0T19DRAFT_113798</name>
</gene>
<reference evidence="2" key="2">
    <citation type="submission" date="2023-06" db="EMBL/GenBank/DDBJ databases">
        <authorList>
            <consortium name="Lawrence Berkeley National Laboratory"/>
            <person name="Haridas S."/>
            <person name="Hensen N."/>
            <person name="Bonometti L."/>
            <person name="Westerberg I."/>
            <person name="Brannstrom I.O."/>
            <person name="Guillou S."/>
            <person name="Cros-Aarteil S."/>
            <person name="Calhoun S."/>
            <person name="Kuo A."/>
            <person name="Mondo S."/>
            <person name="Pangilinan J."/>
            <person name="Riley R."/>
            <person name="Labutti K."/>
            <person name="Andreopoulos B."/>
            <person name="Lipzen A."/>
            <person name="Chen C."/>
            <person name="Yanf M."/>
            <person name="Daum C."/>
            <person name="Ng V."/>
            <person name="Clum A."/>
            <person name="Steindorff A."/>
            <person name="Ohm R."/>
            <person name="Martin F."/>
            <person name="Silar P."/>
            <person name="Natvig D."/>
            <person name="Lalanne C."/>
            <person name="Gautier V."/>
            <person name="Ament-Velasquez S.L."/>
            <person name="Kruys A."/>
            <person name="Hutchinson M.I."/>
            <person name="Powell A.J."/>
            <person name="Barry K."/>
            <person name="Miller A.N."/>
            <person name="Grigoriev I.V."/>
            <person name="Debuchy R."/>
            <person name="Gladieux P."/>
            <person name="Thoren M.H."/>
            <person name="Johannesson H."/>
        </authorList>
    </citation>
    <scope>NUCLEOTIDE SEQUENCE</scope>
    <source>
        <strain evidence="2">SMH4131-1</strain>
    </source>
</reference>
<dbReference type="Proteomes" id="UP001286456">
    <property type="component" value="Unassembled WGS sequence"/>
</dbReference>
<sequence length="265" mass="27523">MTITTVTMPSKLSSILVLALSLTGANAAACAADNCYNQLARHTPSASAFCATFTTATVTAITALPTYISTSCGTSRVSSACSCLWPRSASTTSTTSAPGTTTVTVTVTATACPTSTNLLKNPAIPGLAPWYNGDIILSTSYGYNNPQIALSAGSPSGGAFLISFPADGQFDFDQRLPFPNKPTKYTMTFWAQSPNPASCWVLPSIGTVGTGLYEGSPFGLSTAWTQYSITYTTNGDTDGFVAIATQCQSGTDNKVYLDQISLVLA</sequence>
<dbReference type="Gene3D" id="2.60.120.260">
    <property type="entry name" value="Galactose-binding domain-like"/>
    <property type="match status" value="1"/>
</dbReference>
<dbReference type="SUPFAM" id="SSF49785">
    <property type="entry name" value="Galactose-binding domain-like"/>
    <property type="match status" value="1"/>
</dbReference>
<comment type="caution">
    <text evidence="2">The sequence shown here is derived from an EMBL/GenBank/DDBJ whole genome shotgun (WGS) entry which is preliminary data.</text>
</comment>
<evidence type="ECO:0000256" key="1">
    <source>
        <dbReference type="SAM" id="SignalP"/>
    </source>
</evidence>
<evidence type="ECO:0000313" key="2">
    <source>
        <dbReference type="EMBL" id="KAK3332948.1"/>
    </source>
</evidence>
<evidence type="ECO:0000313" key="3">
    <source>
        <dbReference type="Proteomes" id="UP001286456"/>
    </source>
</evidence>
<protein>
    <recommendedName>
        <fullName evidence="4">CBM-cenC domain-containing protein</fullName>
    </recommendedName>
</protein>
<evidence type="ECO:0008006" key="4">
    <source>
        <dbReference type="Google" id="ProtNLM"/>
    </source>
</evidence>
<reference evidence="2" key="1">
    <citation type="journal article" date="2023" name="Mol. Phylogenet. Evol.">
        <title>Genome-scale phylogeny and comparative genomics of the fungal order Sordariales.</title>
        <authorList>
            <person name="Hensen N."/>
            <person name="Bonometti L."/>
            <person name="Westerberg I."/>
            <person name="Brannstrom I.O."/>
            <person name="Guillou S."/>
            <person name="Cros-Aarteil S."/>
            <person name="Calhoun S."/>
            <person name="Haridas S."/>
            <person name="Kuo A."/>
            <person name="Mondo S."/>
            <person name="Pangilinan J."/>
            <person name="Riley R."/>
            <person name="LaButti K."/>
            <person name="Andreopoulos B."/>
            <person name="Lipzen A."/>
            <person name="Chen C."/>
            <person name="Yan M."/>
            <person name="Daum C."/>
            <person name="Ng V."/>
            <person name="Clum A."/>
            <person name="Steindorff A."/>
            <person name="Ohm R.A."/>
            <person name="Martin F."/>
            <person name="Silar P."/>
            <person name="Natvig D.O."/>
            <person name="Lalanne C."/>
            <person name="Gautier V."/>
            <person name="Ament-Velasquez S.L."/>
            <person name="Kruys A."/>
            <person name="Hutchinson M.I."/>
            <person name="Powell A.J."/>
            <person name="Barry K."/>
            <person name="Miller A.N."/>
            <person name="Grigoriev I.V."/>
            <person name="Debuchy R."/>
            <person name="Gladieux P."/>
            <person name="Hiltunen Thoren M."/>
            <person name="Johannesson H."/>
        </authorList>
    </citation>
    <scope>NUCLEOTIDE SEQUENCE</scope>
    <source>
        <strain evidence="2">SMH4131-1</strain>
    </source>
</reference>
<keyword evidence="3" id="KW-1185">Reference proteome</keyword>
<feature type="chain" id="PRO_5042117084" description="CBM-cenC domain-containing protein" evidence="1">
    <location>
        <begin position="28"/>
        <end position="265"/>
    </location>
</feature>
<keyword evidence="1" id="KW-0732">Signal</keyword>
<dbReference type="EMBL" id="JAUEPO010000002">
    <property type="protein sequence ID" value="KAK3332948.1"/>
    <property type="molecule type" value="Genomic_DNA"/>
</dbReference>
<feature type="signal peptide" evidence="1">
    <location>
        <begin position="1"/>
        <end position="27"/>
    </location>
</feature>
<dbReference type="AlphaFoldDB" id="A0AAE0IX82"/>
<dbReference type="InterPro" id="IPR008979">
    <property type="entry name" value="Galactose-bd-like_sf"/>
</dbReference>
<proteinExistence type="predicted"/>
<organism evidence="2 3">
    <name type="scientific">Cercophora scortea</name>
    <dbReference type="NCBI Taxonomy" id="314031"/>
    <lineage>
        <taxon>Eukaryota</taxon>
        <taxon>Fungi</taxon>
        <taxon>Dikarya</taxon>
        <taxon>Ascomycota</taxon>
        <taxon>Pezizomycotina</taxon>
        <taxon>Sordariomycetes</taxon>
        <taxon>Sordariomycetidae</taxon>
        <taxon>Sordariales</taxon>
        <taxon>Lasiosphaeriaceae</taxon>
        <taxon>Cercophora</taxon>
    </lineage>
</organism>